<gene>
    <name evidence="2" type="ORF">F2Q69_00058760</name>
</gene>
<evidence type="ECO:0000313" key="3">
    <source>
        <dbReference type="Proteomes" id="UP000712600"/>
    </source>
</evidence>
<organism evidence="2 3">
    <name type="scientific">Brassica cretica</name>
    <name type="common">Mustard</name>
    <dbReference type="NCBI Taxonomy" id="69181"/>
    <lineage>
        <taxon>Eukaryota</taxon>
        <taxon>Viridiplantae</taxon>
        <taxon>Streptophyta</taxon>
        <taxon>Embryophyta</taxon>
        <taxon>Tracheophyta</taxon>
        <taxon>Spermatophyta</taxon>
        <taxon>Magnoliopsida</taxon>
        <taxon>eudicotyledons</taxon>
        <taxon>Gunneridae</taxon>
        <taxon>Pentapetalae</taxon>
        <taxon>rosids</taxon>
        <taxon>malvids</taxon>
        <taxon>Brassicales</taxon>
        <taxon>Brassicaceae</taxon>
        <taxon>Brassiceae</taxon>
        <taxon>Brassica</taxon>
    </lineage>
</organism>
<evidence type="ECO:0000313" key="2">
    <source>
        <dbReference type="EMBL" id="KAF3574076.1"/>
    </source>
</evidence>
<dbReference type="AlphaFoldDB" id="A0A8S9RN64"/>
<feature type="compositionally biased region" description="Basic residues" evidence="1">
    <location>
        <begin position="280"/>
        <end position="291"/>
    </location>
</feature>
<feature type="compositionally biased region" description="Basic and acidic residues" evidence="1">
    <location>
        <begin position="292"/>
        <end position="320"/>
    </location>
</feature>
<name>A0A8S9RN64_BRACR</name>
<accession>A0A8S9RN64</accession>
<protein>
    <submittedName>
        <fullName evidence="2">Uncharacterized protein</fullName>
    </submittedName>
</protein>
<comment type="caution">
    <text evidence="2">The sequence shown here is derived from an EMBL/GenBank/DDBJ whole genome shotgun (WGS) entry which is preliminary data.</text>
</comment>
<feature type="compositionally biased region" description="Basic residues" evidence="1">
    <location>
        <begin position="245"/>
        <end position="259"/>
    </location>
</feature>
<dbReference type="Proteomes" id="UP000712600">
    <property type="component" value="Unassembled WGS sequence"/>
</dbReference>
<reference evidence="2" key="1">
    <citation type="submission" date="2019-12" db="EMBL/GenBank/DDBJ databases">
        <title>Genome sequencing and annotation of Brassica cretica.</title>
        <authorList>
            <person name="Studholme D.J."/>
            <person name="Sarris P."/>
        </authorList>
    </citation>
    <scope>NUCLEOTIDE SEQUENCE</scope>
    <source>
        <strain evidence="2">PFS-109/04</strain>
        <tissue evidence="2">Leaf</tissue>
    </source>
</reference>
<dbReference type="EMBL" id="QGKX02000095">
    <property type="protein sequence ID" value="KAF3574076.1"/>
    <property type="molecule type" value="Genomic_DNA"/>
</dbReference>
<feature type="region of interest" description="Disordered" evidence="1">
    <location>
        <begin position="238"/>
        <end position="330"/>
    </location>
</feature>
<proteinExistence type="predicted"/>
<sequence length="330" mass="36842">MPIDRFVRKRPVGSKLARIAARAVVGVVGATVVETGVMAKEVQRVVVLKHRAKFRGLREWFVGGFVSIRWTAGLRSIILVGSLRSSFHFRLRHCRTRGLKDNLGRTFRHPNTITYPKKLFESAQAIATHSHLRWPDLSREWIRQQARIARVDWESKLPCVLGPRKLRLSLFTRKQQKLLNKAIEMEGVPDLSALLKGKLQVLSAKKSTSFVASETNGPGDAGTSQENVPSLVDEDVDVELSAPSPKKKTGKTAKAKKHAAEKQQSTSLEENVSLGEAPKGSKKKKKKKKEEKKRSREDSTGDKNRASAKDREDTAEDHAEIGSIEVMSEE</sequence>
<evidence type="ECO:0000256" key="1">
    <source>
        <dbReference type="SAM" id="MobiDB-lite"/>
    </source>
</evidence>